<reference evidence="2 3" key="1">
    <citation type="journal article" date="2017" name="Front. Microbiol.">
        <title>Strong Genomic and Phenotypic Heterogeneity in the Aeromonas sobria Species Complex.</title>
        <authorList>
            <person name="Gauthier J."/>
            <person name="Vincent A.T."/>
            <person name="Charette S.J."/>
            <person name="Derome N."/>
        </authorList>
    </citation>
    <scope>NUCLEOTIDE SEQUENCE [LARGE SCALE GENOMIC DNA]</scope>
    <source>
        <strain evidence="2 3">JF2635</strain>
    </source>
</reference>
<dbReference type="RefSeq" id="WP_101318317.1">
    <property type="nucleotide sequence ID" value="NZ_CAWNSS010000037.1"/>
</dbReference>
<feature type="domain" description="Co-chaperone DjlA N-terminal" evidence="1">
    <location>
        <begin position="64"/>
        <end position="106"/>
    </location>
</feature>
<dbReference type="SUPFAM" id="SSF158682">
    <property type="entry name" value="TerB-like"/>
    <property type="match status" value="1"/>
</dbReference>
<dbReference type="InterPro" id="IPR007791">
    <property type="entry name" value="DjlA_N"/>
</dbReference>
<dbReference type="Gene3D" id="1.10.3680.10">
    <property type="entry name" value="TerB-like"/>
    <property type="match status" value="1"/>
</dbReference>
<protein>
    <recommendedName>
        <fullName evidence="1">Co-chaperone DjlA N-terminal domain-containing protein</fullName>
    </recommendedName>
</protein>
<proteinExistence type="predicted"/>
<dbReference type="AlphaFoldDB" id="A0A2N3IXU8"/>
<gene>
    <name evidence="2" type="ORF">AOX56_16605</name>
</gene>
<sequence length="129" mass="14737">MFIQNLDKKQQSALLYLAKEMINADKKLHDNEASIYTLLESQVYTSVSPESITIDELNILFESNRSKISLLLELIAVAHADGDYHNHENVLIRKYAKALNISAEKLSMLELWVSKQLSLSIEAQELFNQ</sequence>
<accession>A0A2N3IXU8</accession>
<evidence type="ECO:0000313" key="3">
    <source>
        <dbReference type="Proteomes" id="UP000233526"/>
    </source>
</evidence>
<organism evidence="2 3">
    <name type="scientific">Aeromonas sobria</name>
    <dbReference type="NCBI Taxonomy" id="646"/>
    <lineage>
        <taxon>Bacteria</taxon>
        <taxon>Pseudomonadati</taxon>
        <taxon>Pseudomonadota</taxon>
        <taxon>Gammaproteobacteria</taxon>
        <taxon>Aeromonadales</taxon>
        <taxon>Aeromonadaceae</taxon>
        <taxon>Aeromonas</taxon>
    </lineage>
</organism>
<name>A0A2N3IXU8_AERSO</name>
<dbReference type="Pfam" id="PF05099">
    <property type="entry name" value="TerB"/>
    <property type="match status" value="1"/>
</dbReference>
<dbReference type="EMBL" id="LJZX01000037">
    <property type="protein sequence ID" value="PKQ77604.1"/>
    <property type="molecule type" value="Genomic_DNA"/>
</dbReference>
<evidence type="ECO:0000259" key="1">
    <source>
        <dbReference type="Pfam" id="PF05099"/>
    </source>
</evidence>
<dbReference type="InterPro" id="IPR029024">
    <property type="entry name" value="TerB-like"/>
</dbReference>
<dbReference type="Proteomes" id="UP000233526">
    <property type="component" value="Unassembled WGS sequence"/>
</dbReference>
<comment type="caution">
    <text evidence="2">The sequence shown here is derived from an EMBL/GenBank/DDBJ whole genome shotgun (WGS) entry which is preliminary data.</text>
</comment>
<evidence type="ECO:0000313" key="2">
    <source>
        <dbReference type="EMBL" id="PKQ77604.1"/>
    </source>
</evidence>